<dbReference type="InterPro" id="IPR005467">
    <property type="entry name" value="His_kinase_dom"/>
</dbReference>
<dbReference type="Gene3D" id="1.10.287.130">
    <property type="match status" value="1"/>
</dbReference>
<dbReference type="InterPro" id="IPR004358">
    <property type="entry name" value="Sig_transdc_His_kin-like_C"/>
</dbReference>
<dbReference type="Gene3D" id="3.30.565.10">
    <property type="entry name" value="Histidine kinase-like ATPase, C-terminal domain"/>
    <property type="match status" value="1"/>
</dbReference>
<feature type="domain" description="Histidine kinase" evidence="13">
    <location>
        <begin position="295"/>
        <end position="524"/>
    </location>
</feature>
<dbReference type="CDD" id="cd00156">
    <property type="entry name" value="REC"/>
    <property type="match status" value="1"/>
</dbReference>
<feature type="modified residue" description="4-aspartylphosphate" evidence="12">
    <location>
        <position position="57"/>
    </location>
</feature>
<keyword evidence="4 12" id="KW-0597">Phosphoprotein</keyword>
<dbReference type="SUPFAM" id="SSF47384">
    <property type="entry name" value="Homodimeric domain of signal transducing histidine kinase"/>
    <property type="match status" value="1"/>
</dbReference>
<evidence type="ECO:0000256" key="5">
    <source>
        <dbReference type="ARBA" id="ARBA00022679"/>
    </source>
</evidence>
<proteinExistence type="predicted"/>
<dbReference type="PRINTS" id="PR00344">
    <property type="entry name" value="BCTRLSENSOR"/>
</dbReference>
<keyword evidence="5" id="KW-0808">Transferase</keyword>
<evidence type="ECO:0000313" key="16">
    <source>
        <dbReference type="EMBL" id="MCW3787457.1"/>
    </source>
</evidence>
<dbReference type="NCBIfam" id="TIGR00229">
    <property type="entry name" value="sensory_box"/>
    <property type="match status" value="1"/>
</dbReference>
<dbReference type="GO" id="GO:0000155">
    <property type="term" value="F:phosphorelay sensor kinase activity"/>
    <property type="evidence" value="ECO:0007669"/>
    <property type="project" value="InterPro"/>
</dbReference>
<evidence type="ECO:0000256" key="1">
    <source>
        <dbReference type="ARBA" id="ARBA00000085"/>
    </source>
</evidence>
<reference evidence="16" key="1">
    <citation type="submission" date="2022-10" db="EMBL/GenBank/DDBJ databases">
        <authorList>
            <person name="Yu W.X."/>
        </authorList>
    </citation>
    <scope>NUCLEOTIDE SEQUENCE</scope>
    <source>
        <strain evidence="16">AAT</strain>
    </source>
</reference>
<dbReference type="PANTHER" id="PTHR43047:SF63">
    <property type="entry name" value="HISTIDINE KINASE"/>
    <property type="match status" value="1"/>
</dbReference>
<dbReference type="SMART" id="SM00091">
    <property type="entry name" value="PAS"/>
    <property type="match status" value="1"/>
</dbReference>
<evidence type="ECO:0000259" key="15">
    <source>
        <dbReference type="PROSITE" id="PS50112"/>
    </source>
</evidence>
<dbReference type="EC" id="2.7.13.3" evidence="3"/>
<evidence type="ECO:0000256" key="7">
    <source>
        <dbReference type="ARBA" id="ARBA00022777"/>
    </source>
</evidence>
<dbReference type="EMBL" id="JAPDPJ010000030">
    <property type="protein sequence ID" value="MCW3787457.1"/>
    <property type="molecule type" value="Genomic_DNA"/>
</dbReference>
<dbReference type="Pfam" id="PF02518">
    <property type="entry name" value="HATPase_c"/>
    <property type="match status" value="1"/>
</dbReference>
<dbReference type="CDD" id="cd16922">
    <property type="entry name" value="HATPase_EvgS-ArcB-TorS-like"/>
    <property type="match status" value="1"/>
</dbReference>
<keyword evidence="10" id="KW-0472">Membrane</keyword>
<dbReference type="InterPro" id="IPR001789">
    <property type="entry name" value="Sig_transdc_resp-reg_receiver"/>
</dbReference>
<dbReference type="AlphaFoldDB" id="A0AAE3SFU6"/>
<dbReference type="InterPro" id="IPR000014">
    <property type="entry name" value="PAS"/>
</dbReference>
<evidence type="ECO:0000256" key="11">
    <source>
        <dbReference type="ARBA" id="ARBA00023306"/>
    </source>
</evidence>
<name>A0AAE3SFU6_9BACT</name>
<evidence type="ECO:0000256" key="3">
    <source>
        <dbReference type="ARBA" id="ARBA00012438"/>
    </source>
</evidence>
<dbReference type="Proteomes" id="UP001209229">
    <property type="component" value="Unassembled WGS sequence"/>
</dbReference>
<keyword evidence="9" id="KW-0902">Two-component regulatory system</keyword>
<dbReference type="InterPro" id="IPR011006">
    <property type="entry name" value="CheY-like_superfamily"/>
</dbReference>
<evidence type="ECO:0000256" key="12">
    <source>
        <dbReference type="PROSITE-ProRule" id="PRU00169"/>
    </source>
</evidence>
<sequence length="778" mass="88243">MKPITKVLIIEDNCIDAELAKREIEKTLSNTEISLIDTENELRVALTKDKPDIIVSDYNMPNFDGLSALRITRHLSAFIPFIILTGSVNEDTAVLCMKSGADDYVLKEYIKRLGPAIKGAIKSKKLEKEHHLAVFRLKESEAKFRTITEHSADTIIIVDINENFIYVNNKCCIEIGFTKKEFANMHFYDLFSKEHKNVYDDFFRTLKNGGSISKELIIERKDGTSFPSEMNAIVLPDGTIYMSGRDITQRKLQEEELNNHRSHLENMIQIRTNELAEAKNIAEAATKAKSEFLANMSHEIRTPMNALLGYSELLESMVKEEVQQDYLKSIRTSAKSLLSLINDILDLSKIEAGRIELNYEFVGLNIVINEIENIFRLKCANENIELVMNISPNLPDGIFIDELKLKQIIINLMGNAVKFTNHGYIKLSVYTQNPESIILSENSFNYCDLIIEITDTGIGIPEDSIHKIFEPFHQQQAKNSKKTKGTGLGLSITKNLVDLMGGNITVNSKVGKGSTFKLVFPEKPFIEEMTSFEKKNQLDTHNINFDENTILVIDDMKQNRNIIADALLNSNLKVYEAENGIEGYSIAQKIHPSLIITDIKMPDMSGFDLLLKLHSNTKLKNIPVIAYSASAMKDQIDKMIESEFSGILLKPIEVSQLYTILMNNLPYTIINQSIENTNKDQIGSDSNKIENLSEFIFKLKGEPFQLWDELQTLKPMNKVIEFGKLIVDLSLDYKVGFMEDYGNELIDAGNQYNISNILKLLDKFPVIINNLENKSNKI</sequence>
<comment type="catalytic activity">
    <reaction evidence="1">
        <text>ATP + protein L-histidine = ADP + protein N-phospho-L-histidine.</text>
        <dbReference type="EC" id="2.7.13.3"/>
    </reaction>
</comment>
<keyword evidence="17" id="KW-1185">Reference proteome</keyword>
<accession>A0AAE3SFU6</accession>
<dbReference type="PROSITE" id="PS50110">
    <property type="entry name" value="RESPONSE_REGULATORY"/>
    <property type="match status" value="2"/>
</dbReference>
<dbReference type="Gene3D" id="3.30.450.20">
    <property type="entry name" value="PAS domain"/>
    <property type="match status" value="1"/>
</dbReference>
<dbReference type="SMART" id="SM00448">
    <property type="entry name" value="REC"/>
    <property type="match status" value="2"/>
</dbReference>
<dbReference type="InterPro" id="IPR003661">
    <property type="entry name" value="HisK_dim/P_dom"/>
</dbReference>
<dbReference type="InterPro" id="IPR036097">
    <property type="entry name" value="HisK_dim/P_sf"/>
</dbReference>
<dbReference type="PROSITE" id="PS50112">
    <property type="entry name" value="PAS"/>
    <property type="match status" value="1"/>
</dbReference>
<feature type="domain" description="Response regulatory" evidence="14">
    <location>
        <begin position="549"/>
        <end position="665"/>
    </location>
</feature>
<evidence type="ECO:0000256" key="8">
    <source>
        <dbReference type="ARBA" id="ARBA00022840"/>
    </source>
</evidence>
<dbReference type="InterPro" id="IPR036890">
    <property type="entry name" value="HATPase_C_sf"/>
</dbReference>
<evidence type="ECO:0000256" key="4">
    <source>
        <dbReference type="ARBA" id="ARBA00022553"/>
    </source>
</evidence>
<evidence type="ECO:0000256" key="2">
    <source>
        <dbReference type="ARBA" id="ARBA00004370"/>
    </source>
</evidence>
<evidence type="ECO:0000256" key="6">
    <source>
        <dbReference type="ARBA" id="ARBA00022741"/>
    </source>
</evidence>
<evidence type="ECO:0000313" key="17">
    <source>
        <dbReference type="Proteomes" id="UP001209229"/>
    </source>
</evidence>
<dbReference type="SUPFAM" id="SSF55874">
    <property type="entry name" value="ATPase domain of HSP90 chaperone/DNA topoisomerase II/histidine kinase"/>
    <property type="match status" value="1"/>
</dbReference>
<keyword evidence="8" id="KW-0067">ATP-binding</keyword>
<dbReference type="CDD" id="cd00130">
    <property type="entry name" value="PAS"/>
    <property type="match status" value="1"/>
</dbReference>
<dbReference type="InterPro" id="IPR003594">
    <property type="entry name" value="HATPase_dom"/>
</dbReference>
<dbReference type="FunFam" id="1.10.287.130:FF:000038">
    <property type="entry name" value="Sensory transduction histidine kinase"/>
    <property type="match status" value="1"/>
</dbReference>
<comment type="caution">
    <text evidence="16">The sequence shown here is derived from an EMBL/GenBank/DDBJ whole genome shotgun (WGS) entry which is preliminary data.</text>
</comment>
<dbReference type="SMART" id="SM00388">
    <property type="entry name" value="HisKA"/>
    <property type="match status" value="1"/>
</dbReference>
<gene>
    <name evidence="16" type="ORF">OM075_13335</name>
</gene>
<dbReference type="CDD" id="cd00082">
    <property type="entry name" value="HisKA"/>
    <property type="match status" value="1"/>
</dbReference>
<dbReference type="SUPFAM" id="SSF55785">
    <property type="entry name" value="PYP-like sensor domain (PAS domain)"/>
    <property type="match status" value="1"/>
</dbReference>
<keyword evidence="6" id="KW-0547">Nucleotide-binding</keyword>
<dbReference type="Pfam" id="PF00512">
    <property type="entry name" value="HisKA"/>
    <property type="match status" value="1"/>
</dbReference>
<dbReference type="SMART" id="SM00387">
    <property type="entry name" value="HATPase_c"/>
    <property type="match status" value="1"/>
</dbReference>
<dbReference type="PROSITE" id="PS50109">
    <property type="entry name" value="HIS_KIN"/>
    <property type="match status" value="1"/>
</dbReference>
<comment type="subcellular location">
    <subcellularLocation>
        <location evidence="2">Membrane</location>
    </subcellularLocation>
</comment>
<evidence type="ECO:0000256" key="9">
    <source>
        <dbReference type="ARBA" id="ARBA00023012"/>
    </source>
</evidence>
<feature type="domain" description="PAS" evidence="15">
    <location>
        <begin position="140"/>
        <end position="210"/>
    </location>
</feature>
<dbReference type="RefSeq" id="WP_301191022.1">
    <property type="nucleotide sequence ID" value="NZ_JAPDPJ010000030.1"/>
</dbReference>
<dbReference type="GO" id="GO:0005524">
    <property type="term" value="F:ATP binding"/>
    <property type="evidence" value="ECO:0007669"/>
    <property type="project" value="UniProtKB-KW"/>
</dbReference>
<dbReference type="Gene3D" id="3.40.50.2300">
    <property type="match status" value="2"/>
</dbReference>
<keyword evidence="7" id="KW-0418">Kinase</keyword>
<dbReference type="InterPro" id="IPR035965">
    <property type="entry name" value="PAS-like_dom_sf"/>
</dbReference>
<dbReference type="Pfam" id="PF13426">
    <property type="entry name" value="PAS_9"/>
    <property type="match status" value="1"/>
</dbReference>
<feature type="domain" description="Response regulatory" evidence="14">
    <location>
        <begin position="6"/>
        <end position="122"/>
    </location>
</feature>
<evidence type="ECO:0000256" key="10">
    <source>
        <dbReference type="ARBA" id="ARBA00023136"/>
    </source>
</evidence>
<evidence type="ECO:0000259" key="13">
    <source>
        <dbReference type="PROSITE" id="PS50109"/>
    </source>
</evidence>
<organism evidence="16 17">
    <name type="scientific">Plebeiibacterium sediminum</name>
    <dbReference type="NCBI Taxonomy" id="2992112"/>
    <lineage>
        <taxon>Bacteria</taxon>
        <taxon>Pseudomonadati</taxon>
        <taxon>Bacteroidota</taxon>
        <taxon>Bacteroidia</taxon>
        <taxon>Marinilabiliales</taxon>
        <taxon>Marinilabiliaceae</taxon>
        <taxon>Plebeiibacterium</taxon>
    </lineage>
</organism>
<dbReference type="GO" id="GO:0009927">
    <property type="term" value="F:histidine phosphotransfer kinase activity"/>
    <property type="evidence" value="ECO:0007669"/>
    <property type="project" value="TreeGrafter"/>
</dbReference>
<dbReference type="PANTHER" id="PTHR43047">
    <property type="entry name" value="TWO-COMPONENT HISTIDINE PROTEIN KINASE"/>
    <property type="match status" value="1"/>
</dbReference>
<protein>
    <recommendedName>
        <fullName evidence="3">histidine kinase</fullName>
        <ecNumber evidence="3">2.7.13.3</ecNumber>
    </recommendedName>
</protein>
<dbReference type="Pfam" id="PF00072">
    <property type="entry name" value="Response_reg"/>
    <property type="match status" value="2"/>
</dbReference>
<dbReference type="GO" id="GO:0005886">
    <property type="term" value="C:plasma membrane"/>
    <property type="evidence" value="ECO:0007669"/>
    <property type="project" value="TreeGrafter"/>
</dbReference>
<dbReference type="SUPFAM" id="SSF52172">
    <property type="entry name" value="CheY-like"/>
    <property type="match status" value="2"/>
</dbReference>
<feature type="modified residue" description="4-aspartylphosphate" evidence="12">
    <location>
        <position position="598"/>
    </location>
</feature>
<dbReference type="FunFam" id="3.30.565.10:FF:000010">
    <property type="entry name" value="Sensor histidine kinase RcsC"/>
    <property type="match status" value="1"/>
</dbReference>
<evidence type="ECO:0000259" key="14">
    <source>
        <dbReference type="PROSITE" id="PS50110"/>
    </source>
</evidence>
<keyword evidence="11" id="KW-0131">Cell cycle</keyword>